<sequence>MKEEYHEQRKETHGRRSCGRCDGAIQALRMAAIIALSSQSATRMQLPA</sequence>
<evidence type="ECO:0000313" key="1">
    <source>
        <dbReference type="EMBL" id="DAF86406.1"/>
    </source>
</evidence>
<protein>
    <submittedName>
        <fullName evidence="1">Uncharacterized protein</fullName>
    </submittedName>
</protein>
<proteinExistence type="predicted"/>
<name>A0A8S5TW27_9CAUD</name>
<accession>A0A8S5TW27</accession>
<dbReference type="EMBL" id="BK015944">
    <property type="protein sequence ID" value="DAF86406.1"/>
    <property type="molecule type" value="Genomic_DNA"/>
</dbReference>
<reference evidence="1" key="1">
    <citation type="journal article" date="2021" name="Proc. Natl. Acad. Sci. U.S.A.">
        <title>A Catalog of Tens of Thousands of Viruses from Human Metagenomes Reveals Hidden Associations with Chronic Diseases.</title>
        <authorList>
            <person name="Tisza M.J."/>
            <person name="Buck C.B."/>
        </authorList>
    </citation>
    <scope>NUCLEOTIDE SEQUENCE</scope>
    <source>
        <strain evidence="1">Ctpvf97</strain>
    </source>
</reference>
<organism evidence="1">
    <name type="scientific">Myoviridae sp. ctpvf97</name>
    <dbReference type="NCBI Taxonomy" id="2825176"/>
    <lineage>
        <taxon>Viruses</taxon>
        <taxon>Duplodnaviria</taxon>
        <taxon>Heunggongvirae</taxon>
        <taxon>Uroviricota</taxon>
        <taxon>Caudoviricetes</taxon>
    </lineage>
</organism>